<dbReference type="PRINTS" id="PR00368">
    <property type="entry name" value="FADPNR"/>
</dbReference>
<proteinExistence type="predicted"/>
<dbReference type="GO" id="GO:0016651">
    <property type="term" value="F:oxidoreductase activity, acting on NAD(P)H"/>
    <property type="evidence" value="ECO:0007669"/>
    <property type="project" value="TreeGrafter"/>
</dbReference>
<dbReference type="HOGENOM" id="CLU_003291_4_0_5"/>
<dbReference type="InterPro" id="IPR036188">
    <property type="entry name" value="FAD/NAD-bd_sf"/>
</dbReference>
<feature type="domain" description="Reductase C-terminal" evidence="6">
    <location>
        <begin position="324"/>
        <end position="407"/>
    </location>
</feature>
<evidence type="ECO:0000313" key="8">
    <source>
        <dbReference type="Proteomes" id="UP000030907"/>
    </source>
</evidence>
<dbReference type="SUPFAM" id="SSF51905">
    <property type="entry name" value="FAD/NAD(P)-binding domain"/>
    <property type="match status" value="1"/>
</dbReference>
<keyword evidence="2" id="KW-0285">Flavoprotein</keyword>
<dbReference type="GO" id="GO:0005737">
    <property type="term" value="C:cytoplasm"/>
    <property type="evidence" value="ECO:0007669"/>
    <property type="project" value="TreeGrafter"/>
</dbReference>
<evidence type="ECO:0000259" key="6">
    <source>
        <dbReference type="Pfam" id="PF14759"/>
    </source>
</evidence>
<organism evidence="7 8">
    <name type="scientific">Sphingopyxis fribergensis</name>
    <dbReference type="NCBI Taxonomy" id="1515612"/>
    <lineage>
        <taxon>Bacteria</taxon>
        <taxon>Pseudomonadati</taxon>
        <taxon>Pseudomonadota</taxon>
        <taxon>Alphaproteobacteria</taxon>
        <taxon>Sphingomonadales</taxon>
        <taxon>Sphingomonadaceae</taxon>
        <taxon>Sphingopyxis</taxon>
    </lineage>
</organism>
<dbReference type="SUPFAM" id="SSF55424">
    <property type="entry name" value="FAD/NAD-linked reductases, dimerisation (C-terminal) domain"/>
    <property type="match status" value="1"/>
</dbReference>
<dbReference type="KEGG" id="sphk:SKP52_24505"/>
<comment type="cofactor">
    <cofactor evidence="1">
        <name>FAD</name>
        <dbReference type="ChEBI" id="CHEBI:57692"/>
    </cofactor>
</comment>
<dbReference type="InterPro" id="IPR023753">
    <property type="entry name" value="FAD/NAD-binding_dom"/>
</dbReference>
<keyword evidence="3" id="KW-0274">FAD</keyword>
<dbReference type="EMBL" id="CP009123">
    <property type="protein sequence ID" value="AJA11740.1"/>
    <property type="molecule type" value="Genomic_DNA"/>
</dbReference>
<evidence type="ECO:0000256" key="1">
    <source>
        <dbReference type="ARBA" id="ARBA00001974"/>
    </source>
</evidence>
<dbReference type="Gene3D" id="3.50.50.60">
    <property type="entry name" value="FAD/NAD(P)-binding domain"/>
    <property type="match status" value="2"/>
</dbReference>
<dbReference type="OrthoDB" id="9768666at2"/>
<gene>
    <name evidence="7" type="ORF">SKP52_24505</name>
</gene>
<keyword evidence="8" id="KW-1185">Reference proteome</keyword>
<sequence>MGRADEHVVILGAGHAGGTAAAILRQLGFEGLITLVGEESLLPYHRPPLSKASLRAEPGKAPTLLKPAGFYEASQIGLRLGIRADKLERQSRTVTLSTGEVLQYDYLIIATGARPIKLQVEGSDLDGVMELRTAGDAERLKNALRAGRRLAIVGGGYIGLEVAASARALEAEVTVIERDLRLLARVACPELSTFFHEYHAKQGVHFELGVTVSGFEGHDGRVSGVRLDDGRTIACDAVLVGVGAVPNDEIARDAGLNTGAGIFVDLEARTSDPAIFAIGDVARRPIPHYAHVARLESVPNALEQARQAANAIVGGPSSTHEVPWQWSDQYDMKLQIAGQATDVDNVLLRGTPCAAGFAIFHLKGDRIQCVEAINSPQDFLVGKQFISARTNIDPSKLSNPAIPLKEAVI</sequence>
<evidence type="ECO:0000313" key="7">
    <source>
        <dbReference type="EMBL" id="AJA11740.1"/>
    </source>
</evidence>
<dbReference type="RefSeq" id="WP_040110212.1">
    <property type="nucleotide sequence ID" value="NZ_CP009123.1"/>
</dbReference>
<name>A0A0A7PNZ7_9SPHN</name>
<feature type="domain" description="FAD/NAD(P)-binding" evidence="5">
    <location>
        <begin position="7"/>
        <end position="305"/>
    </location>
</feature>
<reference evidence="7 8" key="1">
    <citation type="journal article" date="2015" name="Int. J. Syst. Evol. Microbiol.">
        <title>Description of Sphingopyxis fribergensis sp. nov. - a soil bacterium with the ability to degrade styrene and phenylacetic acid.</title>
        <authorList>
            <person name="Oelschlagel M."/>
            <person name="Ruckert C."/>
            <person name="Kalinowski J."/>
            <person name="Schmidt G."/>
            <person name="Schlomann M."/>
            <person name="Tischler D."/>
        </authorList>
    </citation>
    <scope>NUCLEOTIDE SEQUENCE [LARGE SCALE GENOMIC DNA]</scope>
    <source>
        <strain evidence="7 8">Kp5.2</strain>
        <plasmid evidence="7">pSfKp5.2</plasmid>
    </source>
</reference>
<dbReference type="Pfam" id="PF14759">
    <property type="entry name" value="Reductase_C"/>
    <property type="match status" value="1"/>
</dbReference>
<dbReference type="InterPro" id="IPR028202">
    <property type="entry name" value="Reductase_C"/>
</dbReference>
<evidence type="ECO:0000256" key="4">
    <source>
        <dbReference type="ARBA" id="ARBA00023002"/>
    </source>
</evidence>
<dbReference type="PRINTS" id="PR00411">
    <property type="entry name" value="PNDRDTASEI"/>
</dbReference>
<accession>A0A0A7PNZ7</accession>
<geneLocation type="plasmid" evidence="7 8">
    <name>pSfKp5.2</name>
</geneLocation>
<dbReference type="Gene3D" id="3.30.390.30">
    <property type="match status" value="1"/>
</dbReference>
<dbReference type="AlphaFoldDB" id="A0A0A7PNZ7"/>
<keyword evidence="4" id="KW-0560">Oxidoreductase</keyword>
<evidence type="ECO:0000256" key="3">
    <source>
        <dbReference type="ARBA" id="ARBA00022827"/>
    </source>
</evidence>
<dbReference type="Proteomes" id="UP000030907">
    <property type="component" value="Plasmid pSfKp5.2"/>
</dbReference>
<dbReference type="InterPro" id="IPR050446">
    <property type="entry name" value="FAD-oxidoreductase/Apoptosis"/>
</dbReference>
<protein>
    <submittedName>
        <fullName evidence="7">FAD-dependent pyridine nucleotide-disulfide oxidoreductase</fullName>
    </submittedName>
</protein>
<evidence type="ECO:0000256" key="2">
    <source>
        <dbReference type="ARBA" id="ARBA00022630"/>
    </source>
</evidence>
<evidence type="ECO:0000259" key="5">
    <source>
        <dbReference type="Pfam" id="PF07992"/>
    </source>
</evidence>
<dbReference type="PANTHER" id="PTHR43557:SF2">
    <property type="entry name" value="RIESKE DOMAIN-CONTAINING PROTEIN-RELATED"/>
    <property type="match status" value="1"/>
</dbReference>
<dbReference type="PANTHER" id="PTHR43557">
    <property type="entry name" value="APOPTOSIS-INDUCING FACTOR 1"/>
    <property type="match status" value="1"/>
</dbReference>
<dbReference type="Pfam" id="PF07992">
    <property type="entry name" value="Pyr_redox_2"/>
    <property type="match status" value="1"/>
</dbReference>
<keyword evidence="7" id="KW-0614">Plasmid</keyword>
<dbReference type="InterPro" id="IPR016156">
    <property type="entry name" value="FAD/NAD-linked_Rdtase_dimer_sf"/>
</dbReference>